<dbReference type="AlphaFoldDB" id="A0ABD1QH48"/>
<dbReference type="EMBL" id="JBFOLK010000011">
    <property type="protein sequence ID" value="KAL2475549.1"/>
    <property type="molecule type" value="Genomic_DNA"/>
</dbReference>
<sequence length="101" mass="11447">MPLPLRTRLNHNQHLSFRDAPLLPSLSHLGLRFSTVSISHSKMRLYYQASPTWDYTSPSQHLLFKDAPLPPSLSYLGLGFSAASISYSVMRLCYHASPTWD</sequence>
<keyword evidence="2" id="KW-1185">Reference proteome</keyword>
<dbReference type="Proteomes" id="UP001604336">
    <property type="component" value="Unassembled WGS sequence"/>
</dbReference>
<accession>A0ABD1QH48</accession>
<evidence type="ECO:0000313" key="1">
    <source>
        <dbReference type="EMBL" id="KAL2475549.1"/>
    </source>
</evidence>
<name>A0ABD1QH48_9LAMI</name>
<reference evidence="2" key="1">
    <citation type="submission" date="2024-07" db="EMBL/GenBank/DDBJ databases">
        <title>Two chromosome-level genome assemblies of Korean endemic species Abeliophyllum distichum and Forsythia ovata (Oleaceae).</title>
        <authorList>
            <person name="Jang H."/>
        </authorList>
    </citation>
    <scope>NUCLEOTIDE SEQUENCE [LARGE SCALE GENOMIC DNA]</scope>
</reference>
<evidence type="ECO:0000313" key="2">
    <source>
        <dbReference type="Proteomes" id="UP001604336"/>
    </source>
</evidence>
<protein>
    <submittedName>
        <fullName evidence="1">Uncharacterized protein</fullName>
    </submittedName>
</protein>
<gene>
    <name evidence="1" type="ORF">Adt_36285</name>
</gene>
<comment type="caution">
    <text evidence="1">The sequence shown here is derived from an EMBL/GenBank/DDBJ whole genome shotgun (WGS) entry which is preliminary data.</text>
</comment>
<proteinExistence type="predicted"/>
<organism evidence="1 2">
    <name type="scientific">Abeliophyllum distichum</name>
    <dbReference type="NCBI Taxonomy" id="126358"/>
    <lineage>
        <taxon>Eukaryota</taxon>
        <taxon>Viridiplantae</taxon>
        <taxon>Streptophyta</taxon>
        <taxon>Embryophyta</taxon>
        <taxon>Tracheophyta</taxon>
        <taxon>Spermatophyta</taxon>
        <taxon>Magnoliopsida</taxon>
        <taxon>eudicotyledons</taxon>
        <taxon>Gunneridae</taxon>
        <taxon>Pentapetalae</taxon>
        <taxon>asterids</taxon>
        <taxon>lamiids</taxon>
        <taxon>Lamiales</taxon>
        <taxon>Oleaceae</taxon>
        <taxon>Forsythieae</taxon>
        <taxon>Abeliophyllum</taxon>
    </lineage>
</organism>